<evidence type="ECO:0000313" key="2">
    <source>
        <dbReference type="Proteomes" id="UP000319801"/>
    </source>
</evidence>
<keyword evidence="2" id="KW-1185">Reference proteome</keyword>
<protein>
    <submittedName>
        <fullName evidence="1">Heat shock factor 2-binding protein</fullName>
    </submittedName>
</protein>
<comment type="caution">
    <text evidence="1">The sequence shown here is derived from an EMBL/GenBank/DDBJ whole genome shotgun (WGS) entry which is preliminary data.</text>
</comment>
<organism evidence="1 2">
    <name type="scientific">Bagarius yarrelli</name>
    <name type="common">Goonch</name>
    <name type="synonym">Bagrus yarrelli</name>
    <dbReference type="NCBI Taxonomy" id="175774"/>
    <lineage>
        <taxon>Eukaryota</taxon>
        <taxon>Metazoa</taxon>
        <taxon>Chordata</taxon>
        <taxon>Craniata</taxon>
        <taxon>Vertebrata</taxon>
        <taxon>Euteleostomi</taxon>
        <taxon>Actinopterygii</taxon>
        <taxon>Neopterygii</taxon>
        <taxon>Teleostei</taxon>
        <taxon>Ostariophysi</taxon>
        <taxon>Siluriformes</taxon>
        <taxon>Sisoridae</taxon>
        <taxon>Sisorinae</taxon>
        <taxon>Bagarius</taxon>
    </lineage>
</organism>
<dbReference type="PANTHER" id="PTHR15434">
    <property type="entry name" value="HEAT SHOCK FACTOR 2-BINDING PROTEIN"/>
    <property type="match status" value="1"/>
</dbReference>
<gene>
    <name evidence="1" type="ORF">Baya_1240</name>
</gene>
<dbReference type="InterPro" id="IPR039584">
    <property type="entry name" value="HSF2BP"/>
</dbReference>
<evidence type="ECO:0000313" key="1">
    <source>
        <dbReference type="EMBL" id="TSK17860.1"/>
    </source>
</evidence>
<dbReference type="Proteomes" id="UP000319801">
    <property type="component" value="Unassembled WGS sequence"/>
</dbReference>
<reference evidence="1 2" key="1">
    <citation type="journal article" date="2019" name="Genome Biol. Evol.">
        <title>Whole-Genome Sequencing of the Giant Devil Catfish, Bagarius yarrelli.</title>
        <authorList>
            <person name="Jiang W."/>
            <person name="Lv Y."/>
            <person name="Cheng L."/>
            <person name="Yang K."/>
            <person name="Chao B."/>
            <person name="Wang X."/>
            <person name="Li Y."/>
            <person name="Pan X."/>
            <person name="You X."/>
            <person name="Zhang Y."/>
            <person name="Yang J."/>
            <person name="Li J."/>
            <person name="Zhang X."/>
            <person name="Liu S."/>
            <person name="Sun C."/>
            <person name="Yang J."/>
            <person name="Shi Q."/>
        </authorList>
    </citation>
    <scope>NUCLEOTIDE SEQUENCE [LARGE SCALE GENOMIC DNA]</scope>
    <source>
        <strain evidence="1">JWS20170419001</strain>
        <tissue evidence="1">Muscle</tissue>
    </source>
</reference>
<sequence>MQTSDFIKVPPLNSREDPGGSCFVRVQKRDLERLCTEVMQLREFLPKVINGDFLDALYKSRFLDTLREQSQQQQHQLKQECLHLNSRLHAAQSECQKEREEKLVLRERLWESREQLQQQAEFCTELGAATCTVLWSASRREEAVRDILADGKLEPFLSVAGQTLESFVKSLDEEEKPEQQNYNSNEHQFVLALAGVITNRDSEVCLQALRLLQSLLVESDILAQNGPDLQPSLPMERIHQLASSRHSALRQTALEILEDIKCLIKTQRSTPQKEQ</sequence>
<dbReference type="PANTHER" id="PTHR15434:SF2">
    <property type="entry name" value="HEAT SHOCK FACTOR 2-BINDING PROTEIN"/>
    <property type="match status" value="1"/>
</dbReference>
<dbReference type="AlphaFoldDB" id="A0A556TKK0"/>
<dbReference type="GO" id="GO:0005829">
    <property type="term" value="C:cytosol"/>
    <property type="evidence" value="ECO:0007669"/>
    <property type="project" value="TreeGrafter"/>
</dbReference>
<dbReference type="EMBL" id="VCAZ01000004">
    <property type="protein sequence ID" value="TSK17860.1"/>
    <property type="molecule type" value="Genomic_DNA"/>
</dbReference>
<proteinExistence type="predicted"/>
<accession>A0A556TKK0</accession>
<dbReference type="OrthoDB" id="10065854at2759"/>
<keyword evidence="1" id="KW-0346">Stress response</keyword>
<name>A0A556TKK0_BAGYA</name>